<sequence length="4047" mass="458653">MAGRGQGHSRPSDYEWAGQRLRQAMAQANANTKLDKTALAGHALMMFHAAVADAEEQTRACQFYNAAQSYNFAVGAAKKGRLLDLERLLELICSYAESLLRAQNWGGAFQAALETTGMKPDFVRGYMLMCKAAKGEGNRVSGARYALQGMVCCNMSNDDIVEFITEAADLLGIIKHNLAEGQHPIGEIDSLGDFYPSLPQTAAVWTRIMTRLLKDKKFIAVAFLTVGFTEYLHFQPTLSCLDDSCPEEVDCSSGSVDELYETLSPHHIKKWGERLAVYLVDHGAALGKRTPDPLGIHLVKLSIKHKSKTLLSHILTTQPLDNIQPDAVDQRGDTALHIIVKSQPYTYIHNDLTVQLVKQGTLPNIRDRAGKMPHEYVPDQYKKSALYERVTSAIKRPEEGFKGRINHLKQEGNQAHRTKNSHKALDFYQRAITAIESSPYQMPRDLAILYNNMAAVYASINNNEKACEMAARSVATDPAYHKPYWRLGKSLMEKKQFRTACDNFLNGMVCLEADEDQKLLFLHEVCSMLTSLSDKDAEAVVKQLMPHLTERWPKVVETLSKNASWDIIRRLVLGPPEKLVDKSLVPAGWKFADCYKDGKQIKVGYALCLKATTPALSTLLDAAEGGRLSGTLNWVTDLVLALLLQGAQLQSMVTGEEETCYHSALYLCCLTEKLGLMRYILSQDPLSKEAVKAINREKRTLLHSACLQFGDGNHEVGKQLVRLLLEKGVNPTATDVLSKKAVDYVAPQSPISRMLLKPPGPAPKTTEEMKERGNSEFKKSNYKDAIDFYTQAITILQKKLPSDGQVVKGHEAKKHELAVLFSNRAECHLKLGNTEQAFSDARESVGYDGHWYRGHVRVGRALIKKGKAQSAIKAFCNAFNALGVDATETQKKDVLKEIVKTVTTHIAEQPPRLGLGYVSADLWALVAYDYFCSGNMYAESHGPEATNADWCAASFAFVQFSQARINHRNPPKLEVNLKPLCSWQVGQALMHPIVELIMFFLLCGADHSTLSFYTGDTFLHAAAILTFMNANSSLLDWLMQNRIKPRREENLQDIDGNTALHIFAMENPMRIPPPPLPPTLRHDLCKILVDWGVNPRVQNKKGETPLDCTPKKEKAIRDLLEKAMKRAPEPPIPSQNKPKDKPQTASSAQKTTDQKKSTTTNQPPKPTDSQASAKGNGTASKTETAQKPGNNYDTKRGDKQRLQCSLCEDIIAEAREYFDKDEKTKHAYSKLVGVLGYKHQKDLRHDKFVREAVELIVKQLEKSLTPDIPDVLLRVSQPHFHQILQKLAARDKWRQVEVVVDKARANDVPRGDFAKNMSVLNLVCDKGLCGAEAQRLQILNMLMSHGAQLHKTQMKEAMEAAIQHGEFRMVERLVELGVEPRCISLEMGDTPLHAALTVALDREKGNNFNLFEQLIALYEKDPKKYSYLDLACVDKDGNTLLHLAASTNYSKHSHKAVELLMSKDIPVDVMNKDGKIAIDYLKSHDRRTQYLRVAGKQTTTAPAKKKSDTSKSQEGAAAFNTEGVEEHAPNEAGDNEYVRPKKSGAEKSHTDTHTLKTKDAVTLVTNLVGELSELTPAEAKLAKSAKGKWLEMEKTVRRESIPDSDEDEEEEVKTAATAAPTASGDAQDLGFEEEEVEEEEEEEDQEVKSEEVEDPDLLTFDNLEWEVECTAEVWKTLRDHRMTYELKQRIVRSIRFLASGEWRPQLCRKVHRVPDTIKLYQAKFVKGARILWELAIAFSPRLSEAAEKRIDEDERKGEFAVRGGRMYTEIIRIWDIVFQYDKLRPAIKRIIQSHERGEHCLIRRELKGVKSQQFQGSLNKRYPMLFSEADMSKEVLSALQREEEGKLKLYPPASASEMEFHILKFYCFSSALVYNVLKNLEMKIDFPFRVTDREHAVINLSSRAPILLLGRSGTGKTTCCLYRLWSRFLTYWTKSKEMDYAPWLPRTVQYAVDDAPETKEEEDPNSDLFDGLLDDDDDDNDHSAKGATAAPPKRSTKEARAAFAQKSYSQESCSSGDSGGRRKEGGGEEGEEDEEWEDECEETVISGVEYDHLHQLFVTKNQVLCSEVQKNFRELCHADDIAHFHVDIEESAMPHKLQDIDQYKFPLFVTSRQLILMLDASLPAPHFFERNDDGSLRVTIQGWGADEEIFAFVPLEDDSDEEEEEFFDEDEEGEGREKDEGAAADHRPHKKDNRREVTYEVFAHEIWPKITKKAQVSYHPSLVWTEIISFIKGSFASLAQPKGYLDLQGYEQLGRKQAPNFTGSRDKVYGLFLKYNEYKRQHGLYDEADLVFNIYQRLRTAGPLPWVLHEVFVDETQDFTQAELTVLIRLAHNPNDMFLTGDTAQSIMRGVSFRFSDLKTLFHYAKQSLKARGKTGMLEVPRHVYQLTHNYRSHAGILSLASAVLDLLVEFFPESFDRLEKDQGLFDGPQPVVLESGSPADLAILLSGNKRKTSHIEFGAHQVILVVSEEARNSLPEELNMGLVLTIYEAKGLEFDDVLLYNFFKDSQAGKEWRVVTDFLERLSKHEVVASSNTSGLVEIDEDVLQQTGRPRPLTFDPNLHKILNSELKHLYTAVTRARVNVWIFDQDADKRAPMFEYCKARKLVKFVSMREGGDEEGVSQSMFAEKSSPEEWEKRGDEIMLRSLYDVAAKCYAMAGAAQKRNIAVAHQRALQASHLRNQPRQMRDAFLKAAILFLECHQEVALSSPTLALRFNLVMKAGRCLQNARENYLAAMVFEKNGQPEVAGQLYLRARKWIAASQCFEHVDNFGRAVKILDEQELYDQAIDCLQRYKIRKQDFEKKGLPVPKPLVDHKPEAAFMVASLSYKAAMFYHRYGEKQKMLAAIERLPNKEDQITFLQKHGYVKEAAHLMVLDGRITEAARMMLHNGEVDTATIIAEESTDSSLKAQCYWLKAQQLMAVASKKAEVAQTEATEAAKETIDPEAIQQVCKSSGCSEEEVSAALLETQGDIDKAVALLKESKKGGKKSQKKTLSSKASKKNGTEVASSDEDDDNTDDETLQKIVALLERARQQFDLCKDYSGLGECQLVLAKLRANKELLDTAFTSFSTAQPVSNTAGMLECVQMLHRIMSGKDLDLDSYRKLIWGVEKVFDVVRVLMQPATAEDKNRYQTYLTFYGLEKSGEGKLVLHPKLKPRCIRMVGSKQLFANKEEKKEERLYRSDAEVCNLLAKYLILRTKNWCREVEFYLESQLPKVIQCHSFKEGHDCEDVDFCPFLHETYTERLSEEAINILSSRVRLDHALQSGAKSLIRIDVKLSELTLSLAQQELQWNSVETLLEFIFPSGLLTYNMSRVLSFCISVAIKSPLNAGIHHQVQRYLQHLWDNPGRVGKGKSENVLKERCKSTNWIVMASLLVPLFKLDIKVNEICNELEMQLRKRRPNWVGKRYKYALLQDGRVVITLARRHLDALEYLQPSKFDPVEALIKFTKFVKLLLDRGEVSLMPDLRIFLYWMEVFSTIALCLAAKIRGNGFLVLPSCYPRALKLFNLTLPQAQRGELLQMLENYKFEKKQTLKLLHDRIEKLVWLLCGTKPSQFCLLSHLTSLKKDKSMTNLLTERALILALTLLLNIEQGNTSELCELSILRCIHGIPESKMLDMPPRLASLIDGVQAATSYQQTLDALDGTLHAMDEKLQFFQWRWNRKDCLMPVGVSNVRAGGMFRVFRLDRHLAGVGSYHDATGGAFDEIDEDHQEGTEEEEVEEELSPEEKERYEKQVMETQREEQQNKASHIITRFMRRIIFFKHLHDIERFCVRQIYRDLFSPCIITDRMCGICGVRFEKPVPEAKPETPEGEKKSEEAQEAPEEDEETVVARLKQEHLMSEEHRTTAVEFNAFKEMYRSLLSKPLNEIASFLHKHEVKKHKDTWYKDLPFQVNIVLEQLEGLQQKLGLAIQERKWTERKSLISMRNVLVAFYSEHVRGPIKRNYSLHQEMQKQKTAAREAEQQHQERLMEGMVEDSQMNEILDVVDRPLQAAGPNANASRGVAGGGANRGRGRGRGRVFRGRGGGHGDHRGHEYKGHPDDQFGKGDLPPRFRR</sequence>
<dbReference type="GO" id="GO:0005524">
    <property type="term" value="F:ATP binding"/>
    <property type="evidence" value="ECO:0007669"/>
    <property type="project" value="UniProtKB-UniRule"/>
</dbReference>
<evidence type="ECO:0000256" key="5">
    <source>
        <dbReference type="PROSITE-ProRule" id="PRU00023"/>
    </source>
</evidence>
<feature type="compositionally biased region" description="Basic and acidic residues" evidence="8">
    <location>
        <begin position="2175"/>
        <end position="2186"/>
    </location>
</feature>
<dbReference type="GO" id="GO:0010468">
    <property type="term" value="P:regulation of gene expression"/>
    <property type="evidence" value="ECO:0007669"/>
    <property type="project" value="UniProtKB-ARBA"/>
</dbReference>
<accession>A0AAN9G2J9</accession>
<feature type="region of interest" description="Disordered" evidence="8">
    <location>
        <begin position="1492"/>
        <end position="1554"/>
    </location>
</feature>
<feature type="region of interest" description="Disordered" evidence="8">
    <location>
        <begin position="757"/>
        <end position="776"/>
    </location>
</feature>
<dbReference type="InterPro" id="IPR036770">
    <property type="entry name" value="Ankyrin_rpt-contain_sf"/>
</dbReference>
<dbReference type="InterPro" id="IPR011990">
    <property type="entry name" value="TPR-like_helical_dom_sf"/>
</dbReference>
<evidence type="ECO:0000256" key="4">
    <source>
        <dbReference type="ARBA" id="ARBA00022840"/>
    </source>
</evidence>
<dbReference type="GO" id="GO:0004386">
    <property type="term" value="F:helicase activity"/>
    <property type="evidence" value="ECO:0007669"/>
    <property type="project" value="UniProtKB-UniRule"/>
</dbReference>
<dbReference type="PANTHER" id="PTHR21529">
    <property type="entry name" value="MAMMARY TURMOR VIRUS RECEPTOR HOMOLOG 1, 2 MTVR1, 2"/>
    <property type="match status" value="1"/>
</dbReference>
<evidence type="ECO:0000313" key="12">
    <source>
        <dbReference type="Proteomes" id="UP001374579"/>
    </source>
</evidence>
<feature type="compositionally biased region" description="Acidic residues" evidence="8">
    <location>
        <begin position="2027"/>
        <end position="2038"/>
    </location>
</feature>
<reference evidence="11 12" key="1">
    <citation type="submission" date="2024-02" db="EMBL/GenBank/DDBJ databases">
        <title>Chromosome-scale genome assembly of the rough periwinkle Littorina saxatilis.</title>
        <authorList>
            <person name="De Jode A."/>
            <person name="Faria R."/>
            <person name="Formenti G."/>
            <person name="Sims Y."/>
            <person name="Smith T.P."/>
            <person name="Tracey A."/>
            <person name="Wood J.M.D."/>
            <person name="Zagrodzka Z.B."/>
            <person name="Johannesson K."/>
            <person name="Butlin R.K."/>
            <person name="Leder E.H."/>
        </authorList>
    </citation>
    <scope>NUCLEOTIDE SEQUENCE [LARGE SCALE GENOMIC DNA]</scope>
    <source>
        <strain evidence="11">Snail1</strain>
        <tissue evidence="11">Muscle</tissue>
    </source>
</reference>
<dbReference type="Gene3D" id="1.25.40.10">
    <property type="entry name" value="Tetratricopeptide repeat domain"/>
    <property type="match status" value="2"/>
</dbReference>
<feature type="compositionally biased region" description="Acidic residues" evidence="8">
    <location>
        <begin position="3812"/>
        <end position="3821"/>
    </location>
</feature>
<evidence type="ECO:0000256" key="6">
    <source>
        <dbReference type="PROSITE-ProRule" id="PRU00560"/>
    </source>
</evidence>
<feature type="region of interest" description="Disordered" evidence="8">
    <location>
        <begin position="1595"/>
        <end position="1653"/>
    </location>
</feature>
<dbReference type="Gene3D" id="3.40.50.300">
    <property type="entry name" value="P-loop containing nucleotide triphosphate hydrolases"/>
    <property type="match status" value="2"/>
</dbReference>
<dbReference type="SUPFAM" id="SSF48403">
    <property type="entry name" value="Ankyrin repeat"/>
    <property type="match status" value="2"/>
</dbReference>
<keyword evidence="2 6" id="KW-0378">Hydrolase</keyword>
<feature type="compositionally biased region" description="Acidic residues" evidence="8">
    <location>
        <begin position="2158"/>
        <end position="2174"/>
    </location>
</feature>
<dbReference type="Gene3D" id="1.10.10.160">
    <property type="match status" value="1"/>
</dbReference>
<feature type="compositionally biased region" description="Basic and acidic residues" evidence="8">
    <location>
        <begin position="765"/>
        <end position="776"/>
    </location>
</feature>
<feature type="compositionally biased region" description="Acidic residues" evidence="8">
    <location>
        <begin position="3005"/>
        <end position="3014"/>
    </location>
</feature>
<dbReference type="InterPro" id="IPR009060">
    <property type="entry name" value="UBA-like_sf"/>
</dbReference>
<feature type="compositionally biased region" description="Acidic residues" evidence="8">
    <location>
        <begin position="1602"/>
        <end position="1611"/>
    </location>
</feature>
<evidence type="ECO:0000256" key="8">
    <source>
        <dbReference type="SAM" id="MobiDB-lite"/>
    </source>
</evidence>
<gene>
    <name evidence="11" type="ORF">V1264_009311</name>
</gene>
<dbReference type="InterPro" id="IPR014016">
    <property type="entry name" value="UvrD-like_ATP-bd"/>
</dbReference>
<feature type="compositionally biased region" description="Low complexity" evidence="8">
    <location>
        <begin position="1614"/>
        <end position="1626"/>
    </location>
</feature>
<feature type="region of interest" description="Disordered" evidence="8">
    <location>
        <begin position="3795"/>
        <end position="3821"/>
    </location>
</feature>
<evidence type="ECO:0000256" key="2">
    <source>
        <dbReference type="ARBA" id="ARBA00022801"/>
    </source>
</evidence>
<evidence type="ECO:0000256" key="3">
    <source>
        <dbReference type="ARBA" id="ARBA00022806"/>
    </source>
</evidence>
<dbReference type="Pfam" id="PF00580">
    <property type="entry name" value="UvrD-helicase"/>
    <property type="match status" value="1"/>
</dbReference>
<dbReference type="PROSITE" id="PS50088">
    <property type="entry name" value="ANK_REPEAT"/>
    <property type="match status" value="1"/>
</dbReference>
<feature type="compositionally biased region" description="Low complexity" evidence="8">
    <location>
        <begin position="1146"/>
        <end position="1162"/>
    </location>
</feature>
<dbReference type="GO" id="GO:0016787">
    <property type="term" value="F:hydrolase activity"/>
    <property type="evidence" value="ECO:0007669"/>
    <property type="project" value="UniProtKB-UniRule"/>
</dbReference>
<keyword evidence="12" id="KW-1185">Reference proteome</keyword>
<dbReference type="SUPFAM" id="SSF48452">
    <property type="entry name" value="TPR-like"/>
    <property type="match status" value="2"/>
</dbReference>
<evidence type="ECO:0000259" key="9">
    <source>
        <dbReference type="PROSITE" id="PS50103"/>
    </source>
</evidence>
<feature type="compositionally biased region" description="Basic and acidic residues" evidence="8">
    <location>
        <begin position="1536"/>
        <end position="1554"/>
    </location>
</feature>
<dbReference type="Gene3D" id="1.25.40.20">
    <property type="entry name" value="Ankyrin repeat-containing domain"/>
    <property type="match status" value="3"/>
</dbReference>
<dbReference type="PROSITE" id="PS50103">
    <property type="entry name" value="ZF_C3H1"/>
    <property type="match status" value="1"/>
</dbReference>
<feature type="region of interest" description="Disordered" evidence="8">
    <location>
        <begin position="2984"/>
        <end position="3014"/>
    </location>
</feature>
<evidence type="ECO:0000256" key="1">
    <source>
        <dbReference type="ARBA" id="ARBA00022741"/>
    </source>
</evidence>
<evidence type="ECO:0000313" key="11">
    <source>
        <dbReference type="EMBL" id="KAK7091655.1"/>
    </source>
</evidence>
<feature type="compositionally biased region" description="Basic and acidic residues" evidence="8">
    <location>
        <begin position="4019"/>
        <end position="4047"/>
    </location>
</feature>
<keyword evidence="7" id="KW-0479">Metal-binding</keyword>
<dbReference type="EMBL" id="JBAMIC010000022">
    <property type="protein sequence ID" value="KAK7091655.1"/>
    <property type="molecule type" value="Genomic_DNA"/>
</dbReference>
<keyword evidence="7" id="KW-0863">Zinc-finger</keyword>
<dbReference type="InterPro" id="IPR013986">
    <property type="entry name" value="DExx_box_DNA_helicase_dom_sf"/>
</dbReference>
<protein>
    <submittedName>
        <fullName evidence="11">Uncharacterized protein</fullName>
    </submittedName>
</protein>
<dbReference type="InterPro" id="IPR019734">
    <property type="entry name" value="TPR_rpt"/>
</dbReference>
<keyword evidence="7" id="KW-0862">Zinc</keyword>
<feature type="compositionally biased region" description="Polar residues" evidence="8">
    <location>
        <begin position="1167"/>
        <end position="1192"/>
    </location>
</feature>
<keyword evidence="3 6" id="KW-0347">Helicase</keyword>
<feature type="domain" description="UvrD-like helicase ATP-binding" evidence="10">
    <location>
        <begin position="1889"/>
        <end position="2394"/>
    </location>
</feature>
<evidence type="ECO:0000256" key="7">
    <source>
        <dbReference type="PROSITE-ProRule" id="PRU00723"/>
    </source>
</evidence>
<keyword evidence="1 6" id="KW-0547">Nucleotide-binding</keyword>
<dbReference type="InterPro" id="IPR027417">
    <property type="entry name" value="P-loop_NTPase"/>
</dbReference>
<feature type="compositionally biased region" description="Basic and acidic residues" evidence="8">
    <location>
        <begin position="3719"/>
        <end position="3738"/>
    </location>
</feature>
<comment type="caution">
    <text evidence="11">The sequence shown here is derived from an EMBL/GenBank/DDBJ whole genome shotgun (WGS) entry which is preliminary data.</text>
</comment>
<feature type="compositionally biased region" description="Basic and acidic residues" evidence="8">
    <location>
        <begin position="3795"/>
        <end position="3811"/>
    </location>
</feature>
<dbReference type="InterPro" id="IPR002110">
    <property type="entry name" value="Ankyrin_rpt"/>
</dbReference>
<dbReference type="SMART" id="SM00028">
    <property type="entry name" value="TPR"/>
    <property type="match status" value="6"/>
</dbReference>
<feature type="binding site" evidence="6">
    <location>
        <begin position="1910"/>
        <end position="1917"/>
    </location>
    <ligand>
        <name>ATP</name>
        <dbReference type="ChEBI" id="CHEBI:30616"/>
    </ligand>
</feature>
<dbReference type="PANTHER" id="PTHR21529:SF4">
    <property type="entry name" value="TPR AND ANKYRIN REPEAT-CONTAINING PROTEIN 1"/>
    <property type="match status" value="1"/>
</dbReference>
<feature type="region of interest" description="Disordered" evidence="8">
    <location>
        <begin position="3703"/>
        <end position="3738"/>
    </location>
</feature>
<dbReference type="Proteomes" id="UP001374579">
    <property type="component" value="Unassembled WGS sequence"/>
</dbReference>
<dbReference type="InterPro" id="IPR000571">
    <property type="entry name" value="Znf_CCCH"/>
</dbReference>
<keyword evidence="5" id="KW-0040">ANK repeat</keyword>
<proteinExistence type="predicted"/>
<feature type="compositionally biased region" description="Acidic residues" evidence="8">
    <location>
        <begin position="1630"/>
        <end position="1653"/>
    </location>
</feature>
<dbReference type="SMART" id="SM00248">
    <property type="entry name" value="ANK"/>
    <property type="match status" value="9"/>
</dbReference>
<dbReference type="PROSITE" id="PS51198">
    <property type="entry name" value="UVRD_HELICASE_ATP_BIND"/>
    <property type="match status" value="1"/>
</dbReference>
<keyword evidence="4 6" id="KW-0067">ATP-binding</keyword>
<feature type="region of interest" description="Disordered" evidence="8">
    <location>
        <begin position="1955"/>
        <end position="2038"/>
    </location>
</feature>
<dbReference type="SUPFAM" id="SSF52540">
    <property type="entry name" value="P-loop containing nucleoside triphosphate hydrolases"/>
    <property type="match status" value="1"/>
</dbReference>
<name>A0AAN9G2J9_9CAEN</name>
<feature type="compositionally biased region" description="Acidic residues" evidence="8">
    <location>
        <begin position="3703"/>
        <end position="3718"/>
    </location>
</feature>
<feature type="compositionally biased region" description="Basic residues" evidence="8">
    <location>
        <begin position="4004"/>
        <end position="4014"/>
    </location>
</feature>
<evidence type="ECO:0000259" key="10">
    <source>
        <dbReference type="PROSITE" id="PS51198"/>
    </source>
</evidence>
<organism evidence="11 12">
    <name type="scientific">Littorina saxatilis</name>
    <dbReference type="NCBI Taxonomy" id="31220"/>
    <lineage>
        <taxon>Eukaryota</taxon>
        <taxon>Metazoa</taxon>
        <taxon>Spiralia</taxon>
        <taxon>Lophotrochozoa</taxon>
        <taxon>Mollusca</taxon>
        <taxon>Gastropoda</taxon>
        <taxon>Caenogastropoda</taxon>
        <taxon>Littorinimorpha</taxon>
        <taxon>Littorinoidea</taxon>
        <taxon>Littorinidae</taxon>
        <taxon>Littorina</taxon>
    </lineage>
</organism>
<dbReference type="SUPFAM" id="SSF46934">
    <property type="entry name" value="UBA-like"/>
    <property type="match status" value="1"/>
</dbReference>
<feature type="region of interest" description="Disordered" evidence="8">
    <location>
        <begin position="1125"/>
        <end position="1199"/>
    </location>
</feature>
<feature type="region of interest" description="Disordered" evidence="8">
    <location>
        <begin position="3985"/>
        <end position="4047"/>
    </location>
</feature>
<dbReference type="GO" id="GO:0008270">
    <property type="term" value="F:zinc ion binding"/>
    <property type="evidence" value="ECO:0007669"/>
    <property type="project" value="UniProtKB-KW"/>
</dbReference>
<feature type="zinc finger region" description="C3H1-type" evidence="7">
    <location>
        <begin position="3209"/>
        <end position="3237"/>
    </location>
</feature>
<feature type="domain" description="C3H1-type" evidence="9">
    <location>
        <begin position="3209"/>
        <end position="3237"/>
    </location>
</feature>
<feature type="repeat" description="ANK" evidence="5">
    <location>
        <begin position="1436"/>
        <end position="1472"/>
    </location>
</feature>
<dbReference type="InterPro" id="IPR039904">
    <property type="entry name" value="TRANK1"/>
</dbReference>
<feature type="region of interest" description="Disordered" evidence="8">
    <location>
        <begin position="2158"/>
        <end position="2191"/>
    </location>
</feature>